<dbReference type="Proteomes" id="UP000823388">
    <property type="component" value="Chromosome 5K"/>
</dbReference>
<keyword evidence="3" id="KW-1185">Reference proteome</keyword>
<reference evidence="2" key="1">
    <citation type="submission" date="2020-05" db="EMBL/GenBank/DDBJ databases">
        <title>WGS assembly of Panicum virgatum.</title>
        <authorList>
            <person name="Lovell J.T."/>
            <person name="Jenkins J."/>
            <person name="Shu S."/>
            <person name="Juenger T.E."/>
            <person name="Schmutz J."/>
        </authorList>
    </citation>
    <scope>NUCLEOTIDE SEQUENCE</scope>
    <source>
        <strain evidence="2">AP13</strain>
    </source>
</reference>
<feature type="compositionally biased region" description="Basic and acidic residues" evidence="1">
    <location>
        <begin position="67"/>
        <end position="77"/>
    </location>
</feature>
<dbReference type="EMBL" id="CM029045">
    <property type="protein sequence ID" value="KAG2601690.1"/>
    <property type="molecule type" value="Genomic_DNA"/>
</dbReference>
<gene>
    <name evidence="2" type="ORF">PVAP13_5KG605507</name>
</gene>
<evidence type="ECO:0000256" key="1">
    <source>
        <dbReference type="SAM" id="MobiDB-lite"/>
    </source>
</evidence>
<accession>A0A8T0SSE7</accession>
<sequence>LNQCGCCHLRRQVGSGAGGSGRMARHVATGRPISSPAQPCRNVTGRGGQSMAACASDPRSSRASSMHTDRPGPDRIRANLPGNSRTRSHARLPMPVRSALGRAATCSMPCRWRKIEITIACHGVERTVLGWQGIS</sequence>
<evidence type="ECO:0000313" key="3">
    <source>
        <dbReference type="Proteomes" id="UP000823388"/>
    </source>
</evidence>
<protein>
    <submittedName>
        <fullName evidence="2">Uncharacterized protein</fullName>
    </submittedName>
</protein>
<organism evidence="2 3">
    <name type="scientific">Panicum virgatum</name>
    <name type="common">Blackwell switchgrass</name>
    <dbReference type="NCBI Taxonomy" id="38727"/>
    <lineage>
        <taxon>Eukaryota</taxon>
        <taxon>Viridiplantae</taxon>
        <taxon>Streptophyta</taxon>
        <taxon>Embryophyta</taxon>
        <taxon>Tracheophyta</taxon>
        <taxon>Spermatophyta</taxon>
        <taxon>Magnoliopsida</taxon>
        <taxon>Liliopsida</taxon>
        <taxon>Poales</taxon>
        <taxon>Poaceae</taxon>
        <taxon>PACMAD clade</taxon>
        <taxon>Panicoideae</taxon>
        <taxon>Panicodae</taxon>
        <taxon>Paniceae</taxon>
        <taxon>Panicinae</taxon>
        <taxon>Panicum</taxon>
        <taxon>Panicum sect. Hiantes</taxon>
    </lineage>
</organism>
<dbReference type="AlphaFoldDB" id="A0A8T0SSE7"/>
<evidence type="ECO:0000313" key="2">
    <source>
        <dbReference type="EMBL" id="KAG2601690.1"/>
    </source>
</evidence>
<name>A0A8T0SSE7_PANVG</name>
<feature type="non-terminal residue" evidence="2">
    <location>
        <position position="1"/>
    </location>
</feature>
<comment type="caution">
    <text evidence="2">The sequence shown here is derived from an EMBL/GenBank/DDBJ whole genome shotgun (WGS) entry which is preliminary data.</text>
</comment>
<feature type="region of interest" description="Disordered" evidence="1">
    <location>
        <begin position="30"/>
        <end position="94"/>
    </location>
</feature>
<feature type="non-terminal residue" evidence="2">
    <location>
        <position position="135"/>
    </location>
</feature>
<proteinExistence type="predicted"/>